<comment type="catalytic activity">
    <reaction evidence="12 14">
        <text>hydrolysis of (1-&gt;4)-alpha-D-glucosidic linkage in 4-alpha-D-[(1-&gt;4)-alpha-D-glucanosyl]n trehalose to yield trehalose and (1-&gt;4)-alpha-D-glucan.</text>
        <dbReference type="EC" id="3.2.1.141"/>
    </reaction>
</comment>
<dbReference type="InterPro" id="IPR012768">
    <property type="entry name" value="Trehalose_TreZ"/>
</dbReference>
<comment type="subcellular location">
    <subcellularLocation>
        <location evidence="1 15">Cytoplasm</location>
    </subcellularLocation>
</comment>
<dbReference type="InterPro" id="IPR017853">
    <property type="entry name" value="GH"/>
</dbReference>
<evidence type="ECO:0000256" key="5">
    <source>
        <dbReference type="ARBA" id="ARBA00015938"/>
    </source>
</evidence>
<evidence type="ECO:0000256" key="13">
    <source>
        <dbReference type="NCBIfam" id="TIGR02402"/>
    </source>
</evidence>
<keyword evidence="20" id="KW-1185">Reference proteome</keyword>
<comment type="similarity">
    <text evidence="3 14">Belongs to the glycosyl hydrolase 13 family.</text>
</comment>
<keyword evidence="6" id="KW-0963">Cytoplasm</keyword>
<accession>A0A1G7H6S4</accession>
<evidence type="ECO:0000256" key="3">
    <source>
        <dbReference type="ARBA" id="ARBA00008061"/>
    </source>
</evidence>
<evidence type="ECO:0000256" key="14">
    <source>
        <dbReference type="PIRNR" id="PIRNR006337"/>
    </source>
</evidence>
<evidence type="ECO:0000256" key="7">
    <source>
        <dbReference type="ARBA" id="ARBA00022801"/>
    </source>
</evidence>
<dbReference type="EC" id="3.2.1.141" evidence="4 13"/>
<evidence type="ECO:0000256" key="10">
    <source>
        <dbReference type="ARBA" id="ARBA00032057"/>
    </source>
</evidence>
<keyword evidence="9 14" id="KW-0326">Glycosidase</keyword>
<evidence type="ECO:0000313" key="19">
    <source>
        <dbReference type="EMBL" id="SDE96140.1"/>
    </source>
</evidence>
<evidence type="ECO:0000256" key="12">
    <source>
        <dbReference type="ARBA" id="ARBA00034013"/>
    </source>
</evidence>
<reference evidence="19 20" key="1">
    <citation type="submission" date="2016-10" db="EMBL/GenBank/DDBJ databases">
        <authorList>
            <person name="de Groot N.N."/>
        </authorList>
    </citation>
    <scope>NUCLEOTIDE SEQUENCE [LARGE SCALE GENOMIC DNA]</scope>
    <source>
        <strain evidence="19 20">47C3B</strain>
    </source>
</reference>
<feature type="binding site" evidence="16">
    <location>
        <begin position="325"/>
        <end position="329"/>
    </location>
    <ligand>
        <name>substrate</name>
    </ligand>
</feature>
<dbReference type="InterPro" id="IPR014756">
    <property type="entry name" value="Ig_E-set"/>
</dbReference>
<evidence type="ECO:0000256" key="2">
    <source>
        <dbReference type="ARBA" id="ARBA00005199"/>
    </source>
</evidence>
<evidence type="ECO:0000256" key="1">
    <source>
        <dbReference type="ARBA" id="ARBA00004496"/>
    </source>
</evidence>
<dbReference type="PIRSF" id="PIRSF006337">
    <property type="entry name" value="Trehalose_TreZ"/>
    <property type="match status" value="1"/>
</dbReference>
<dbReference type="Proteomes" id="UP000199072">
    <property type="component" value="Unassembled WGS sequence"/>
</dbReference>
<feature type="binding site" evidence="16">
    <location>
        <begin position="261"/>
        <end position="266"/>
    </location>
    <ligand>
        <name>substrate</name>
    </ligand>
</feature>
<protein>
    <recommendedName>
        <fullName evidence="5 13">Malto-oligosyltrehalose trehalohydrolase</fullName>
        <shortName evidence="14">MTHase</shortName>
        <ecNumber evidence="4 13">3.2.1.141</ecNumber>
    </recommendedName>
    <alternativeName>
        <fullName evidence="11 14">4-alpha-D-((1-&gt;4)-alpha-D-glucano)trehalose trehalohydrolase</fullName>
    </alternativeName>
    <alternativeName>
        <fullName evidence="10 14">Maltooligosyl trehalose trehalohydrolase</fullName>
    </alternativeName>
</protein>
<dbReference type="PANTHER" id="PTHR43651">
    <property type="entry name" value="1,4-ALPHA-GLUCAN-BRANCHING ENZYME"/>
    <property type="match status" value="1"/>
</dbReference>
<feature type="site" description="Transition state stabilizer" evidence="17">
    <location>
        <position position="394"/>
    </location>
</feature>
<dbReference type="InterPro" id="IPR006047">
    <property type="entry name" value="GH13_cat_dom"/>
</dbReference>
<dbReference type="RefSeq" id="WP_091152422.1">
    <property type="nucleotide sequence ID" value="NZ_FNAI01000011.1"/>
</dbReference>
<evidence type="ECO:0000256" key="6">
    <source>
        <dbReference type="ARBA" id="ARBA00022490"/>
    </source>
</evidence>
<dbReference type="Gene3D" id="3.20.20.80">
    <property type="entry name" value="Glycosidases"/>
    <property type="match status" value="1"/>
</dbReference>
<proteinExistence type="inferred from homology"/>
<dbReference type="PANTHER" id="PTHR43651:SF11">
    <property type="entry name" value="MALTO-OLIGOSYLTREHALOSE TREHALOHYDROLASE"/>
    <property type="match status" value="1"/>
</dbReference>
<dbReference type="InterPro" id="IPR044901">
    <property type="entry name" value="Trehalose_TreZ_E-set_sf"/>
</dbReference>
<dbReference type="Pfam" id="PF00128">
    <property type="entry name" value="Alpha-amylase"/>
    <property type="match status" value="1"/>
</dbReference>
<dbReference type="AlphaFoldDB" id="A0A1G7H6S4"/>
<dbReference type="InterPro" id="IPR013783">
    <property type="entry name" value="Ig-like_fold"/>
</dbReference>
<name>A0A1G7H6S4_9SPHI</name>
<comment type="pathway">
    <text evidence="2 14">Glycan biosynthesis; trehalose biosynthesis.</text>
</comment>
<evidence type="ECO:0000256" key="17">
    <source>
        <dbReference type="PIRSR" id="PIRSR006337-3"/>
    </source>
</evidence>
<sequence length="610" mass="70117">MDKVSIDGRKLGVNFNSVGKAEVLIWAPRAEKATIRIREDQDIELGKLDYGYWQLTTDEIHPGSRYRVILDDQEWPDIASLNQPDIHGPSFAFDLREFQWTDQQWQNIPLEDYIIYELHTGTFSPDGTFEGLSDKLDHLISLGITAIELMPVAQYPGNRNWGYDGVFPFAVQESYGGAAGLQKLVDTCHQKGLAVILDVVYNHIGPEGNYFEKYGPFFTDKYHTPWGNAINFDDAGCYGVRRFFTENALMWLRDFHIDALRMDAVHAIKDFSTKHILQEIKEYTEQLIKKNGRRHYLIVECDLNDPRFINPLSKAGFGMDAQWTDEFHHALRIASGGKKEGYYSDFNGIGDLAEAFNHGYVYYGRYSAQRDKLFGADPEENPGKQFVVFSQNHDQVGNRILGERSSRLFSFEVQKLMAATVLISPFLPMLFMGEEYCELNPFLYFVSHTDPELISAVRDGRRKEFAAFHSEGEAPDPQAEDTFNASKLNWTLLKQPPHKLMLNYYSALIALRKTKPALRTLDRQQCRATVDEESHVLIVRRRYEDDVVTCLLNFSNETRTVFLADHHNCRLIFNSIDWQWNGPIYTTAIIPDGPHFTLQPQSILILEQYV</sequence>
<evidence type="ECO:0000256" key="4">
    <source>
        <dbReference type="ARBA" id="ARBA00012268"/>
    </source>
</evidence>
<evidence type="ECO:0000256" key="16">
    <source>
        <dbReference type="PIRSR" id="PIRSR006337-2"/>
    </source>
</evidence>
<dbReference type="GO" id="GO:0005737">
    <property type="term" value="C:cytoplasm"/>
    <property type="evidence" value="ECO:0007669"/>
    <property type="project" value="UniProtKB-SubCell"/>
</dbReference>
<evidence type="ECO:0000259" key="18">
    <source>
        <dbReference type="SMART" id="SM00642"/>
    </source>
</evidence>
<feature type="active site" description="Proton donor" evidence="15">
    <location>
        <position position="300"/>
    </location>
</feature>
<organism evidence="19 20">
    <name type="scientific">Mucilaginibacter pineti</name>
    <dbReference type="NCBI Taxonomy" id="1391627"/>
    <lineage>
        <taxon>Bacteria</taxon>
        <taxon>Pseudomonadati</taxon>
        <taxon>Bacteroidota</taxon>
        <taxon>Sphingobacteriia</taxon>
        <taxon>Sphingobacteriales</taxon>
        <taxon>Sphingobacteriaceae</taxon>
        <taxon>Mucilaginibacter</taxon>
    </lineage>
</organism>
<dbReference type="GO" id="GO:0005992">
    <property type="term" value="P:trehalose biosynthetic process"/>
    <property type="evidence" value="ECO:0007669"/>
    <property type="project" value="UniProtKB-UniRule"/>
</dbReference>
<dbReference type="CDD" id="cd11325">
    <property type="entry name" value="AmyAc_GTHase"/>
    <property type="match status" value="1"/>
</dbReference>
<keyword evidence="8" id="KW-0119">Carbohydrate metabolism</keyword>
<evidence type="ECO:0000256" key="15">
    <source>
        <dbReference type="PIRSR" id="PIRSR006337-1"/>
    </source>
</evidence>
<dbReference type="OrthoDB" id="9761875at2"/>
<dbReference type="SUPFAM" id="SSF51011">
    <property type="entry name" value="Glycosyl hydrolase domain"/>
    <property type="match status" value="1"/>
</dbReference>
<dbReference type="GO" id="GO:0033942">
    <property type="term" value="F:4-alpha-D-(1-&gt;4)-alpha-D-glucanotrehalose trehalohydrolase activity"/>
    <property type="evidence" value="ECO:0007669"/>
    <property type="project" value="UniProtKB-EC"/>
</dbReference>
<evidence type="ECO:0000256" key="11">
    <source>
        <dbReference type="ARBA" id="ARBA00033284"/>
    </source>
</evidence>
<dbReference type="Gene3D" id="2.60.40.10">
    <property type="entry name" value="Immunoglobulins"/>
    <property type="match status" value="1"/>
</dbReference>
<keyword evidence="7 14" id="KW-0378">Hydrolase</keyword>
<dbReference type="STRING" id="1391627.SAMN05216464_11185"/>
<evidence type="ECO:0000313" key="20">
    <source>
        <dbReference type="Proteomes" id="UP000199072"/>
    </source>
</evidence>
<dbReference type="UniPathway" id="UPA00299"/>
<dbReference type="NCBIfam" id="TIGR02402">
    <property type="entry name" value="trehalose_TreZ"/>
    <property type="match status" value="1"/>
</dbReference>
<dbReference type="SUPFAM" id="SSF51445">
    <property type="entry name" value="(Trans)glycosidases"/>
    <property type="match status" value="1"/>
</dbReference>
<evidence type="ECO:0000256" key="9">
    <source>
        <dbReference type="ARBA" id="ARBA00023295"/>
    </source>
</evidence>
<feature type="binding site" evidence="16">
    <location>
        <begin position="393"/>
        <end position="398"/>
    </location>
    <ligand>
        <name>substrate</name>
    </ligand>
</feature>
<dbReference type="Gene3D" id="1.10.10.760">
    <property type="entry name" value="E-set domains of sugar-utilizing enzymes"/>
    <property type="match status" value="1"/>
</dbReference>
<dbReference type="CDD" id="cd02853">
    <property type="entry name" value="E_set_MTHase_like_N"/>
    <property type="match status" value="1"/>
</dbReference>
<feature type="active site" description="Nucleophile" evidence="15">
    <location>
        <position position="263"/>
    </location>
</feature>
<feature type="domain" description="Glycosyl hydrolase family 13 catalytic" evidence="18">
    <location>
        <begin position="117"/>
        <end position="462"/>
    </location>
</feature>
<dbReference type="SUPFAM" id="SSF81296">
    <property type="entry name" value="E set domains"/>
    <property type="match status" value="1"/>
</dbReference>
<dbReference type="EMBL" id="FNAI01000011">
    <property type="protein sequence ID" value="SDE96140.1"/>
    <property type="molecule type" value="Genomic_DNA"/>
</dbReference>
<dbReference type="SMART" id="SM00642">
    <property type="entry name" value="Aamy"/>
    <property type="match status" value="1"/>
</dbReference>
<gene>
    <name evidence="19" type="ORF">SAMN05216464_11185</name>
</gene>
<evidence type="ECO:0000256" key="8">
    <source>
        <dbReference type="ARBA" id="ARBA00023277"/>
    </source>
</evidence>